<keyword evidence="7" id="KW-0067">ATP-binding</keyword>
<dbReference type="Proteomes" id="UP000023067">
    <property type="component" value="Unassembled WGS sequence"/>
</dbReference>
<dbReference type="InterPro" id="IPR005467">
    <property type="entry name" value="His_kinase_dom"/>
</dbReference>
<evidence type="ECO:0000256" key="8">
    <source>
        <dbReference type="ARBA" id="ARBA00023012"/>
    </source>
</evidence>
<dbReference type="GO" id="GO:0000156">
    <property type="term" value="F:phosphorelay response regulator activity"/>
    <property type="evidence" value="ECO:0007669"/>
    <property type="project" value="TreeGrafter"/>
</dbReference>
<evidence type="ECO:0000256" key="9">
    <source>
        <dbReference type="ARBA" id="ARBA00039401"/>
    </source>
</evidence>
<evidence type="ECO:0000256" key="7">
    <source>
        <dbReference type="ARBA" id="ARBA00022840"/>
    </source>
</evidence>
<keyword evidence="5" id="KW-0547">Nucleotide-binding</keyword>
<dbReference type="Pfam" id="PF02518">
    <property type="entry name" value="HATPase_c"/>
    <property type="match status" value="1"/>
</dbReference>
<dbReference type="GO" id="GO:0007234">
    <property type="term" value="P:osmosensory signaling via phosphorelay pathway"/>
    <property type="evidence" value="ECO:0007669"/>
    <property type="project" value="TreeGrafter"/>
</dbReference>
<comment type="caution">
    <text evidence="13">The sequence shown here is derived from an EMBL/GenBank/DDBJ whole genome shotgun (WGS) entry which is preliminary data.</text>
</comment>
<dbReference type="EMBL" id="JDYK01000002">
    <property type="protein sequence ID" value="EWS82932.1"/>
    <property type="molecule type" value="Genomic_DNA"/>
</dbReference>
<evidence type="ECO:0000313" key="14">
    <source>
        <dbReference type="Proteomes" id="UP000023067"/>
    </source>
</evidence>
<dbReference type="SMART" id="SM00387">
    <property type="entry name" value="HATPase_c"/>
    <property type="match status" value="1"/>
</dbReference>
<accession>Z9JYR5</accession>
<proteinExistence type="predicted"/>
<feature type="transmembrane region" description="Helical" evidence="11">
    <location>
        <begin position="45"/>
        <end position="68"/>
    </location>
</feature>
<evidence type="ECO:0000259" key="12">
    <source>
        <dbReference type="PROSITE" id="PS50109"/>
    </source>
</evidence>
<evidence type="ECO:0000313" key="13">
    <source>
        <dbReference type="EMBL" id="EWS82932.1"/>
    </source>
</evidence>
<keyword evidence="11" id="KW-0472">Membrane</keyword>
<reference evidence="13 14" key="1">
    <citation type="submission" date="2014-02" db="EMBL/GenBank/DDBJ databases">
        <title>Genome sequence of Brachybacterium phenoliresistens strain W13A50.</title>
        <authorList>
            <person name="Wang X."/>
        </authorList>
    </citation>
    <scope>NUCLEOTIDE SEQUENCE [LARGE SCALE GENOMIC DNA]</scope>
    <source>
        <strain evidence="13 14">W13A50</strain>
    </source>
</reference>
<evidence type="ECO:0000256" key="10">
    <source>
        <dbReference type="SAM" id="MobiDB-lite"/>
    </source>
</evidence>
<name>Z9JYR5_9MICO</name>
<dbReference type="eggNOG" id="COG2205">
    <property type="taxonomic scope" value="Bacteria"/>
</dbReference>
<dbReference type="GO" id="GO:0030295">
    <property type="term" value="F:protein kinase activator activity"/>
    <property type="evidence" value="ECO:0007669"/>
    <property type="project" value="TreeGrafter"/>
</dbReference>
<dbReference type="GO" id="GO:0005886">
    <property type="term" value="C:plasma membrane"/>
    <property type="evidence" value="ECO:0007669"/>
    <property type="project" value="UniProtKB-SubCell"/>
</dbReference>
<dbReference type="CDD" id="cd00082">
    <property type="entry name" value="HisKA"/>
    <property type="match status" value="1"/>
</dbReference>
<protein>
    <recommendedName>
        <fullName evidence="9">Sensor-like histidine kinase SenX3</fullName>
        <ecNumber evidence="3">2.7.13.3</ecNumber>
    </recommendedName>
</protein>
<dbReference type="InterPro" id="IPR050351">
    <property type="entry name" value="BphY/WalK/GraS-like"/>
</dbReference>
<comment type="catalytic activity">
    <reaction evidence="1">
        <text>ATP + protein L-histidine = ADP + protein N-phospho-L-histidine.</text>
        <dbReference type="EC" id="2.7.13.3"/>
    </reaction>
</comment>
<evidence type="ECO:0000256" key="4">
    <source>
        <dbReference type="ARBA" id="ARBA00022679"/>
    </source>
</evidence>
<dbReference type="RefSeq" id="WP_084148198.1">
    <property type="nucleotide sequence ID" value="NZ_KK069988.1"/>
</dbReference>
<gene>
    <name evidence="13" type="ORF">BF93_07900</name>
</gene>
<evidence type="ECO:0000256" key="11">
    <source>
        <dbReference type="SAM" id="Phobius"/>
    </source>
</evidence>
<evidence type="ECO:0000256" key="1">
    <source>
        <dbReference type="ARBA" id="ARBA00000085"/>
    </source>
</evidence>
<dbReference type="Gene3D" id="3.30.565.10">
    <property type="entry name" value="Histidine kinase-like ATPase, C-terminal domain"/>
    <property type="match status" value="1"/>
</dbReference>
<keyword evidence="4" id="KW-0808">Transferase</keyword>
<organism evidence="13 14">
    <name type="scientific">Brachybacterium phenoliresistens</name>
    <dbReference type="NCBI Taxonomy" id="396014"/>
    <lineage>
        <taxon>Bacteria</taxon>
        <taxon>Bacillati</taxon>
        <taxon>Actinomycetota</taxon>
        <taxon>Actinomycetes</taxon>
        <taxon>Micrococcales</taxon>
        <taxon>Dermabacteraceae</taxon>
        <taxon>Brachybacterium</taxon>
    </lineage>
</organism>
<keyword evidence="6 13" id="KW-0418">Kinase</keyword>
<dbReference type="STRING" id="396014.BF93_07900"/>
<dbReference type="GO" id="GO:0000155">
    <property type="term" value="F:phosphorelay sensor kinase activity"/>
    <property type="evidence" value="ECO:0007669"/>
    <property type="project" value="InterPro"/>
</dbReference>
<dbReference type="CDD" id="cd00075">
    <property type="entry name" value="HATPase"/>
    <property type="match status" value="1"/>
</dbReference>
<dbReference type="PANTHER" id="PTHR42878:SF7">
    <property type="entry name" value="SENSOR HISTIDINE KINASE GLRK"/>
    <property type="match status" value="1"/>
</dbReference>
<dbReference type="Gene3D" id="1.10.287.130">
    <property type="match status" value="1"/>
</dbReference>
<dbReference type="HOGENOM" id="CLU_060668_0_0_11"/>
<dbReference type="PANTHER" id="PTHR42878">
    <property type="entry name" value="TWO-COMPONENT HISTIDINE KINASE"/>
    <property type="match status" value="1"/>
</dbReference>
<evidence type="ECO:0000256" key="5">
    <source>
        <dbReference type="ARBA" id="ARBA00022741"/>
    </source>
</evidence>
<dbReference type="InterPro" id="IPR036890">
    <property type="entry name" value="HATPase_C_sf"/>
</dbReference>
<dbReference type="PROSITE" id="PS50109">
    <property type="entry name" value="HIS_KIN"/>
    <property type="match status" value="1"/>
</dbReference>
<dbReference type="EC" id="2.7.13.3" evidence="3"/>
<dbReference type="InterPro" id="IPR036097">
    <property type="entry name" value="HisK_dim/P_sf"/>
</dbReference>
<dbReference type="InterPro" id="IPR003594">
    <property type="entry name" value="HATPase_dom"/>
</dbReference>
<dbReference type="GO" id="GO:0005524">
    <property type="term" value="F:ATP binding"/>
    <property type="evidence" value="ECO:0007669"/>
    <property type="project" value="UniProtKB-KW"/>
</dbReference>
<comment type="subcellular location">
    <subcellularLocation>
        <location evidence="2">Cell membrane</location>
    </subcellularLocation>
</comment>
<feature type="region of interest" description="Disordered" evidence="10">
    <location>
        <begin position="298"/>
        <end position="324"/>
    </location>
</feature>
<sequence>MSPRRERALPVLLVVGPPLLGAAASLIWWTTGGGGPVYLLTDLAWIPLAAGAALALLAVPGAVCWRAARRRAQREHREILREHAERRRRLLSRLDHELKNPLQGIRAALADEPSDRQRASIDAQSQRLVRLLGDLRKIGEVEHTALELTQVDPSALAEEAVAAIREVPGADERRLSVALPRAPRPLPCIPGDEDLLFLVLVNALSNAVKYSRPGDAVELRGRAAEDQVILEIADTGQGIAPAELPLVWEELGRGSAARGIEGSGLGLPLLRAIVERHGGTAVLESWQGEGSTLTLRLPLQGPRERAAPGTGGRRHPTGSASGRG</sequence>
<feature type="domain" description="Histidine kinase" evidence="12">
    <location>
        <begin position="93"/>
        <end position="301"/>
    </location>
</feature>
<keyword evidence="14" id="KW-1185">Reference proteome</keyword>
<dbReference type="OrthoDB" id="9786919at2"/>
<keyword evidence="8" id="KW-0902">Two-component regulatory system</keyword>
<evidence type="ECO:0000256" key="6">
    <source>
        <dbReference type="ARBA" id="ARBA00022777"/>
    </source>
</evidence>
<keyword evidence="11" id="KW-0812">Transmembrane</keyword>
<evidence type="ECO:0000256" key="3">
    <source>
        <dbReference type="ARBA" id="ARBA00012438"/>
    </source>
</evidence>
<dbReference type="SUPFAM" id="SSF55874">
    <property type="entry name" value="ATPase domain of HSP90 chaperone/DNA topoisomerase II/histidine kinase"/>
    <property type="match status" value="1"/>
</dbReference>
<keyword evidence="11" id="KW-1133">Transmembrane helix</keyword>
<evidence type="ECO:0000256" key="2">
    <source>
        <dbReference type="ARBA" id="ARBA00004236"/>
    </source>
</evidence>
<dbReference type="PATRIC" id="fig|396014.3.peg.574"/>
<dbReference type="SUPFAM" id="SSF47384">
    <property type="entry name" value="Homodimeric domain of signal transducing histidine kinase"/>
    <property type="match status" value="1"/>
</dbReference>
<dbReference type="AlphaFoldDB" id="Z9JYR5"/>
<dbReference type="InterPro" id="IPR003661">
    <property type="entry name" value="HisK_dim/P_dom"/>
</dbReference>